<dbReference type="InterPro" id="IPR019887">
    <property type="entry name" value="Tscrpt_reg_AsnC/Lrp_C"/>
</dbReference>
<reference evidence="5 6" key="1">
    <citation type="submission" date="2019-04" db="EMBL/GenBank/DDBJ databases">
        <title>Draft genome sequence of Youngimonas vesicularis.</title>
        <authorList>
            <person name="Hameed A."/>
        </authorList>
    </citation>
    <scope>NUCLEOTIDE SEQUENCE [LARGE SCALE GENOMIC DNA]</scope>
    <source>
        <strain evidence="5 6">CC-AMW-E</strain>
    </source>
</reference>
<dbReference type="InterPro" id="IPR000485">
    <property type="entry name" value="AsnC-type_HTH_dom"/>
</dbReference>
<comment type="caution">
    <text evidence="5">The sequence shown here is derived from an EMBL/GenBank/DDBJ whole genome shotgun (WGS) entry which is preliminary data.</text>
</comment>
<protein>
    <submittedName>
        <fullName evidence="5">Lrp/AsnC family transcriptional regulator</fullName>
    </submittedName>
</protein>
<dbReference type="CDD" id="cd00090">
    <property type="entry name" value="HTH_ARSR"/>
    <property type="match status" value="1"/>
</dbReference>
<dbReference type="AlphaFoldDB" id="A0A4S3MAT0"/>
<dbReference type="Proteomes" id="UP000306113">
    <property type="component" value="Unassembled WGS sequence"/>
</dbReference>
<dbReference type="PROSITE" id="PS50956">
    <property type="entry name" value="HTH_ASNC_2"/>
    <property type="match status" value="1"/>
</dbReference>
<dbReference type="GO" id="GO:0043565">
    <property type="term" value="F:sequence-specific DNA binding"/>
    <property type="evidence" value="ECO:0007669"/>
    <property type="project" value="InterPro"/>
</dbReference>
<dbReference type="InterPro" id="IPR011991">
    <property type="entry name" value="ArsR-like_HTH"/>
</dbReference>
<evidence type="ECO:0000256" key="1">
    <source>
        <dbReference type="ARBA" id="ARBA00023015"/>
    </source>
</evidence>
<sequence>MQLDERDKQILKLLQSDCRISNADLAEQVSMSASACWRKIRALEDGGVIEGYRAGVSPQAVGLGFQALVHVQLARHNPEHLTDFITAVKTRQEVVDCYATTGQADYHLRVLCRDIAAYNDFLENFLFRLPAVESAQTNVVLREIKRSPQVPV</sequence>
<dbReference type="GO" id="GO:0005829">
    <property type="term" value="C:cytosol"/>
    <property type="evidence" value="ECO:0007669"/>
    <property type="project" value="TreeGrafter"/>
</dbReference>
<dbReference type="PRINTS" id="PR00033">
    <property type="entry name" value="HTHASNC"/>
</dbReference>
<dbReference type="EMBL" id="SSMD01000004">
    <property type="protein sequence ID" value="THD73970.1"/>
    <property type="molecule type" value="Genomic_DNA"/>
</dbReference>
<proteinExistence type="predicted"/>
<dbReference type="InterPro" id="IPR036388">
    <property type="entry name" value="WH-like_DNA-bd_sf"/>
</dbReference>
<dbReference type="RefSeq" id="WP_136339180.1">
    <property type="nucleotide sequence ID" value="NZ_SSMD01000004.1"/>
</dbReference>
<dbReference type="GO" id="GO:0043200">
    <property type="term" value="P:response to amino acid"/>
    <property type="evidence" value="ECO:0007669"/>
    <property type="project" value="TreeGrafter"/>
</dbReference>
<evidence type="ECO:0000313" key="6">
    <source>
        <dbReference type="Proteomes" id="UP000306113"/>
    </source>
</evidence>
<dbReference type="OrthoDB" id="9802341at2"/>
<keyword evidence="2" id="KW-0238">DNA-binding</keyword>
<dbReference type="InterPro" id="IPR019888">
    <property type="entry name" value="Tscrpt_reg_AsnC-like"/>
</dbReference>
<organism evidence="5 6">
    <name type="scientific">Thalassobius vesicularis</name>
    <dbReference type="NCBI Taxonomy" id="1294297"/>
    <lineage>
        <taxon>Bacteria</taxon>
        <taxon>Pseudomonadati</taxon>
        <taxon>Pseudomonadota</taxon>
        <taxon>Alphaproteobacteria</taxon>
        <taxon>Rhodobacterales</taxon>
        <taxon>Roseobacteraceae</taxon>
        <taxon>Thalassovita</taxon>
    </lineage>
</organism>
<gene>
    <name evidence="5" type="ORF">E7681_10200</name>
</gene>
<dbReference type="Pfam" id="PF01037">
    <property type="entry name" value="AsnC_trans_reg"/>
    <property type="match status" value="1"/>
</dbReference>
<dbReference type="Gene3D" id="3.30.70.920">
    <property type="match status" value="1"/>
</dbReference>
<evidence type="ECO:0000259" key="4">
    <source>
        <dbReference type="PROSITE" id="PS50956"/>
    </source>
</evidence>
<keyword evidence="6" id="KW-1185">Reference proteome</keyword>
<dbReference type="SMART" id="SM00344">
    <property type="entry name" value="HTH_ASNC"/>
    <property type="match status" value="1"/>
</dbReference>
<keyword evidence="3" id="KW-0804">Transcription</keyword>
<evidence type="ECO:0000313" key="5">
    <source>
        <dbReference type="EMBL" id="THD73970.1"/>
    </source>
</evidence>
<dbReference type="PANTHER" id="PTHR30154">
    <property type="entry name" value="LEUCINE-RESPONSIVE REGULATORY PROTEIN"/>
    <property type="match status" value="1"/>
</dbReference>
<dbReference type="InterPro" id="IPR011008">
    <property type="entry name" value="Dimeric_a/b-barrel"/>
</dbReference>
<dbReference type="InterPro" id="IPR036390">
    <property type="entry name" value="WH_DNA-bd_sf"/>
</dbReference>
<feature type="domain" description="HTH asnC-type" evidence="4">
    <location>
        <begin position="3"/>
        <end position="64"/>
    </location>
</feature>
<evidence type="ECO:0000256" key="3">
    <source>
        <dbReference type="ARBA" id="ARBA00023163"/>
    </source>
</evidence>
<dbReference type="GO" id="GO:0006355">
    <property type="term" value="P:regulation of DNA-templated transcription"/>
    <property type="evidence" value="ECO:0007669"/>
    <property type="project" value="UniProtKB-ARBA"/>
</dbReference>
<dbReference type="Pfam" id="PF13412">
    <property type="entry name" value="HTH_24"/>
    <property type="match status" value="1"/>
</dbReference>
<keyword evidence="1" id="KW-0805">Transcription regulation</keyword>
<name>A0A4S3MAT0_9RHOB</name>
<dbReference type="Gene3D" id="1.10.10.10">
    <property type="entry name" value="Winged helix-like DNA-binding domain superfamily/Winged helix DNA-binding domain"/>
    <property type="match status" value="1"/>
</dbReference>
<dbReference type="PANTHER" id="PTHR30154:SF34">
    <property type="entry name" value="TRANSCRIPTIONAL REGULATOR AZLB"/>
    <property type="match status" value="1"/>
</dbReference>
<dbReference type="SUPFAM" id="SSF46785">
    <property type="entry name" value="Winged helix' DNA-binding domain"/>
    <property type="match status" value="1"/>
</dbReference>
<dbReference type="SUPFAM" id="SSF54909">
    <property type="entry name" value="Dimeric alpha+beta barrel"/>
    <property type="match status" value="1"/>
</dbReference>
<accession>A0A4S3MAT0</accession>
<evidence type="ECO:0000256" key="2">
    <source>
        <dbReference type="ARBA" id="ARBA00023125"/>
    </source>
</evidence>